<keyword evidence="9" id="KW-1185">Reference proteome</keyword>
<dbReference type="PANTHER" id="PTHR31845:SF10">
    <property type="entry name" value="ZN(II)2CYS6 TRANSCRIPTION FACTOR (EUROFUNG)"/>
    <property type="match status" value="1"/>
</dbReference>
<comment type="subcellular location">
    <subcellularLocation>
        <location evidence="1">Nucleus</location>
    </subcellularLocation>
</comment>
<dbReference type="PROSITE" id="PS00463">
    <property type="entry name" value="ZN2_CY6_FUNGAL_1"/>
    <property type="match status" value="1"/>
</dbReference>
<dbReference type="SMART" id="SM00066">
    <property type="entry name" value="GAL4"/>
    <property type="match status" value="1"/>
</dbReference>
<dbReference type="InterPro" id="IPR001138">
    <property type="entry name" value="Zn2Cys6_DnaBD"/>
</dbReference>
<dbReference type="Pfam" id="PF00172">
    <property type="entry name" value="Zn_clus"/>
    <property type="match status" value="1"/>
</dbReference>
<evidence type="ECO:0000256" key="3">
    <source>
        <dbReference type="ARBA" id="ARBA00023125"/>
    </source>
</evidence>
<feature type="compositionally biased region" description="Polar residues" evidence="6">
    <location>
        <begin position="555"/>
        <end position="571"/>
    </location>
</feature>
<reference evidence="8" key="1">
    <citation type="journal article" date="2021" name="Nat. Commun.">
        <title>Genetic determinants of endophytism in the Arabidopsis root mycobiome.</title>
        <authorList>
            <person name="Mesny F."/>
            <person name="Miyauchi S."/>
            <person name="Thiergart T."/>
            <person name="Pickel B."/>
            <person name="Atanasova L."/>
            <person name="Karlsson M."/>
            <person name="Huettel B."/>
            <person name="Barry K.W."/>
            <person name="Haridas S."/>
            <person name="Chen C."/>
            <person name="Bauer D."/>
            <person name="Andreopoulos W."/>
            <person name="Pangilinan J."/>
            <person name="LaButti K."/>
            <person name="Riley R."/>
            <person name="Lipzen A."/>
            <person name="Clum A."/>
            <person name="Drula E."/>
            <person name="Henrissat B."/>
            <person name="Kohler A."/>
            <person name="Grigoriev I.V."/>
            <person name="Martin F.M."/>
            <person name="Hacquard S."/>
        </authorList>
    </citation>
    <scope>NUCLEOTIDE SEQUENCE</scope>
    <source>
        <strain evidence="8">MPI-CAGE-CH-0243</strain>
    </source>
</reference>
<keyword evidence="3" id="KW-0238">DNA-binding</keyword>
<accession>A0A9P9DK95</accession>
<evidence type="ECO:0000313" key="8">
    <source>
        <dbReference type="EMBL" id="KAH7121030.1"/>
    </source>
</evidence>
<dbReference type="GO" id="GO:0000976">
    <property type="term" value="F:transcription cis-regulatory region binding"/>
    <property type="evidence" value="ECO:0007669"/>
    <property type="project" value="TreeGrafter"/>
</dbReference>
<organism evidence="8 9">
    <name type="scientific">Dendryphion nanum</name>
    <dbReference type="NCBI Taxonomy" id="256645"/>
    <lineage>
        <taxon>Eukaryota</taxon>
        <taxon>Fungi</taxon>
        <taxon>Dikarya</taxon>
        <taxon>Ascomycota</taxon>
        <taxon>Pezizomycotina</taxon>
        <taxon>Dothideomycetes</taxon>
        <taxon>Pleosporomycetidae</taxon>
        <taxon>Pleosporales</taxon>
        <taxon>Torulaceae</taxon>
        <taxon>Dendryphion</taxon>
    </lineage>
</organism>
<name>A0A9P9DK95_9PLEO</name>
<dbReference type="InterPro" id="IPR051089">
    <property type="entry name" value="prtT"/>
</dbReference>
<dbReference type="SUPFAM" id="SSF57701">
    <property type="entry name" value="Zn2/Cys6 DNA-binding domain"/>
    <property type="match status" value="1"/>
</dbReference>
<dbReference type="CDD" id="cd00067">
    <property type="entry name" value="GAL4"/>
    <property type="match status" value="1"/>
</dbReference>
<evidence type="ECO:0000256" key="6">
    <source>
        <dbReference type="SAM" id="MobiDB-lite"/>
    </source>
</evidence>
<evidence type="ECO:0000256" key="4">
    <source>
        <dbReference type="ARBA" id="ARBA00023163"/>
    </source>
</evidence>
<dbReference type="CDD" id="cd12148">
    <property type="entry name" value="fungal_TF_MHR"/>
    <property type="match status" value="1"/>
</dbReference>
<keyword evidence="4" id="KW-0804">Transcription</keyword>
<evidence type="ECO:0000259" key="7">
    <source>
        <dbReference type="PROSITE" id="PS50048"/>
    </source>
</evidence>
<dbReference type="GO" id="GO:0008270">
    <property type="term" value="F:zinc ion binding"/>
    <property type="evidence" value="ECO:0007669"/>
    <property type="project" value="InterPro"/>
</dbReference>
<feature type="region of interest" description="Disordered" evidence="6">
    <location>
        <begin position="552"/>
        <end position="571"/>
    </location>
</feature>
<evidence type="ECO:0000256" key="5">
    <source>
        <dbReference type="ARBA" id="ARBA00023242"/>
    </source>
</evidence>
<proteinExistence type="predicted"/>
<dbReference type="GO" id="GO:0005634">
    <property type="term" value="C:nucleus"/>
    <property type="evidence" value="ECO:0007669"/>
    <property type="project" value="UniProtKB-SubCell"/>
</dbReference>
<dbReference type="PANTHER" id="PTHR31845">
    <property type="entry name" value="FINGER DOMAIN PROTEIN, PUTATIVE-RELATED"/>
    <property type="match status" value="1"/>
</dbReference>
<dbReference type="AlphaFoldDB" id="A0A9P9DK95"/>
<dbReference type="GO" id="GO:0000981">
    <property type="term" value="F:DNA-binding transcription factor activity, RNA polymerase II-specific"/>
    <property type="evidence" value="ECO:0007669"/>
    <property type="project" value="InterPro"/>
</dbReference>
<dbReference type="PROSITE" id="PS50048">
    <property type="entry name" value="ZN2_CY6_FUNGAL_2"/>
    <property type="match status" value="1"/>
</dbReference>
<comment type="caution">
    <text evidence="8">The sequence shown here is derived from an EMBL/GenBank/DDBJ whole genome shotgun (WGS) entry which is preliminary data.</text>
</comment>
<sequence length="621" mass="69635">MEVKEGRIGNAFACERCRKHKVRCVPSEFPSLCQRCQKARVECIEHVARRRPAKPKGGLQQSPSRIAEMEKNLETISASIATSGPNPGSIIHPTLPPGSIIPSQISEVVRRLSTPAPIALAPALPIVPAIKTPILPNPISTPESASSYWEFMNDSLAGLGPLSSATRNINIPHMRSLLDTYRAMVDFFPFIPVPHGAFFQDLLLQRPVLMFAIFTVASYDSASLRSTLSREFRNIVLVRTMRGEKSLDLVQALLVFVAWHHHFMDAQAITIRTLLQLCIGVAIDIGLDNVSSSPYAPESAREREGKRAYLGCYYLSSGLGMLEVGRTRILPYSNTLRAYAADLASGWEHKSDTVLSSLVDTCRYVEDVEETFRNQSEQVLVVKSQVKRLSDRWDNMRTPSHQFNNDYKTLYWAQLAAKVHLYNLTIPLDISDRETIPSAPGFQLKLRLSCLRSVEQFLDNSTQLKATEYEYLSVVDWLSLISSLGVLGKLALHVPLMPGWDTSELQLFRMFDNVREQLCAKMPHRYDSNDQEDDTFERFRRITAIMKGAIKNGHNRGSPNTSSFEITSSSRQPVSILQELPPLNSNGATNNIDPLPAPWKVSPKFDMNSAEFPWKFLMGTL</sequence>
<feature type="domain" description="Zn(2)-C6 fungal-type" evidence="7">
    <location>
        <begin position="13"/>
        <end position="45"/>
    </location>
</feature>
<keyword evidence="2" id="KW-0805">Transcription regulation</keyword>
<dbReference type="EMBL" id="JAGMWT010000010">
    <property type="protein sequence ID" value="KAH7121030.1"/>
    <property type="molecule type" value="Genomic_DNA"/>
</dbReference>
<evidence type="ECO:0000256" key="1">
    <source>
        <dbReference type="ARBA" id="ARBA00004123"/>
    </source>
</evidence>
<evidence type="ECO:0000313" key="9">
    <source>
        <dbReference type="Proteomes" id="UP000700596"/>
    </source>
</evidence>
<dbReference type="InterPro" id="IPR036864">
    <property type="entry name" value="Zn2-C6_fun-type_DNA-bd_sf"/>
</dbReference>
<protein>
    <recommendedName>
        <fullName evidence="7">Zn(2)-C6 fungal-type domain-containing protein</fullName>
    </recommendedName>
</protein>
<keyword evidence="5" id="KW-0539">Nucleus</keyword>
<gene>
    <name evidence="8" type="ORF">B0J11DRAFT_55299</name>
</gene>
<evidence type="ECO:0000256" key="2">
    <source>
        <dbReference type="ARBA" id="ARBA00023015"/>
    </source>
</evidence>
<dbReference type="Gene3D" id="4.10.240.10">
    <property type="entry name" value="Zn(2)-C6 fungal-type DNA-binding domain"/>
    <property type="match status" value="1"/>
</dbReference>
<dbReference type="OrthoDB" id="5226580at2759"/>
<dbReference type="Proteomes" id="UP000700596">
    <property type="component" value="Unassembled WGS sequence"/>
</dbReference>